<keyword evidence="3" id="KW-0804">Transcription</keyword>
<proteinExistence type="predicted"/>
<sequence length="414" mass="44425">MGMGGTVPRLAPFAPNLNVNLNRRPQGASPLPGGGFGGGDGAAAAASSAGGSGSSVMQWLRSAQFKTQLIGDRGPGEGGHRRDRFGDKDRDRDRRGAFGQGERRAVPQSFFRYMPRKKEKKEGRSLDLQNLSWAEGPGADGGAFSYRPTTLPFVEREELDEQEMSPPVPGYPQAQSESPSGSPSGSPQERGRTPMGALRKSKRPTVKAIDEANRSAAGLFTRDEEDEDGDLMMVVQLPSVLPSVILRAPKDKEKDNLNSSGREGGAGEEKENKDRSGAASAAASRALDDYRPSRIEDIPPGKLGTLRVHKSGKARLQLGSHLFRVDAGSDVHFAQDVACLLTEELVVLGRPTKRMVVTPDVESILDQVIAEAPHNSALAKWNDRDDLFEANEGAEEEDGKEKGKEGGNGDVEMT</sequence>
<dbReference type="Pfam" id="PF05132">
    <property type="entry name" value="RNA_pol_Rpc4"/>
    <property type="match status" value="1"/>
</dbReference>
<evidence type="ECO:0008006" key="7">
    <source>
        <dbReference type="Google" id="ProtNLM"/>
    </source>
</evidence>
<dbReference type="EMBL" id="CDMZ01002595">
    <property type="protein sequence ID" value="CEM43033.1"/>
    <property type="molecule type" value="Genomic_DNA"/>
</dbReference>
<keyword evidence="2" id="KW-0240">DNA-directed RNA polymerase</keyword>
<dbReference type="PANTHER" id="PTHR13408:SF0">
    <property type="entry name" value="DNA-DIRECTED RNA POLYMERASE III SUBUNIT RPC4"/>
    <property type="match status" value="1"/>
</dbReference>
<comment type="subcellular location">
    <subcellularLocation>
        <location evidence="1">Nucleus</location>
    </subcellularLocation>
</comment>
<accession>A0A0G4HGJ6</accession>
<evidence type="ECO:0000256" key="5">
    <source>
        <dbReference type="SAM" id="MobiDB-lite"/>
    </source>
</evidence>
<dbReference type="GO" id="GO:0042797">
    <property type="term" value="P:tRNA transcription by RNA polymerase III"/>
    <property type="evidence" value="ECO:0007669"/>
    <property type="project" value="TreeGrafter"/>
</dbReference>
<feature type="region of interest" description="Disordered" evidence="5">
    <location>
        <begin position="1"/>
        <end position="54"/>
    </location>
</feature>
<evidence type="ECO:0000256" key="2">
    <source>
        <dbReference type="ARBA" id="ARBA00022478"/>
    </source>
</evidence>
<dbReference type="PhylomeDB" id="A0A0G4HGJ6"/>
<feature type="region of interest" description="Disordered" evidence="5">
    <location>
        <begin position="67"/>
        <end position="211"/>
    </location>
</feature>
<dbReference type="PANTHER" id="PTHR13408">
    <property type="entry name" value="DNA-DIRECTED RNA POLYMERASE III"/>
    <property type="match status" value="1"/>
</dbReference>
<evidence type="ECO:0000256" key="1">
    <source>
        <dbReference type="ARBA" id="ARBA00004123"/>
    </source>
</evidence>
<feature type="compositionally biased region" description="Low complexity" evidence="5">
    <location>
        <begin position="175"/>
        <end position="188"/>
    </location>
</feature>
<feature type="compositionally biased region" description="Basic and acidic residues" evidence="5">
    <location>
        <begin position="286"/>
        <end position="299"/>
    </location>
</feature>
<organism evidence="6">
    <name type="scientific">Chromera velia CCMP2878</name>
    <dbReference type="NCBI Taxonomy" id="1169474"/>
    <lineage>
        <taxon>Eukaryota</taxon>
        <taxon>Sar</taxon>
        <taxon>Alveolata</taxon>
        <taxon>Colpodellida</taxon>
        <taxon>Chromeraceae</taxon>
        <taxon>Chromera</taxon>
    </lineage>
</organism>
<dbReference type="VEuPathDB" id="CryptoDB:Cvel_27223"/>
<protein>
    <recommendedName>
        <fullName evidence="7">DNA-directed RNA polymerase III subunit RPC4</fullName>
    </recommendedName>
</protein>
<feature type="compositionally biased region" description="Basic and acidic residues" evidence="5">
    <location>
        <begin position="265"/>
        <end position="276"/>
    </location>
</feature>
<feature type="region of interest" description="Disordered" evidence="5">
    <location>
        <begin position="246"/>
        <end position="304"/>
    </location>
</feature>
<reference evidence="6" key="1">
    <citation type="submission" date="2014-11" db="EMBL/GenBank/DDBJ databases">
        <authorList>
            <person name="Otto D Thomas"/>
            <person name="Naeem Raeece"/>
        </authorList>
    </citation>
    <scope>NUCLEOTIDE SEQUENCE</scope>
</reference>
<feature type="compositionally biased region" description="Acidic residues" evidence="5">
    <location>
        <begin position="388"/>
        <end position="398"/>
    </location>
</feature>
<evidence type="ECO:0000256" key="3">
    <source>
        <dbReference type="ARBA" id="ARBA00023163"/>
    </source>
</evidence>
<keyword evidence="4" id="KW-0539">Nucleus</keyword>
<evidence type="ECO:0000313" key="6">
    <source>
        <dbReference type="EMBL" id="CEM43033.1"/>
    </source>
</evidence>
<feature type="compositionally biased region" description="Basic and acidic residues" evidence="5">
    <location>
        <begin position="74"/>
        <end position="105"/>
    </location>
</feature>
<dbReference type="AlphaFoldDB" id="A0A0G4HGJ6"/>
<evidence type="ECO:0000256" key="4">
    <source>
        <dbReference type="ARBA" id="ARBA00023242"/>
    </source>
</evidence>
<dbReference type="GO" id="GO:0003677">
    <property type="term" value="F:DNA binding"/>
    <property type="evidence" value="ECO:0007669"/>
    <property type="project" value="InterPro"/>
</dbReference>
<name>A0A0G4HGJ6_9ALVE</name>
<feature type="compositionally biased region" description="Gly residues" evidence="5">
    <location>
        <begin position="32"/>
        <end position="41"/>
    </location>
</feature>
<dbReference type="InterPro" id="IPR007811">
    <property type="entry name" value="RPC4"/>
</dbReference>
<gene>
    <name evidence="6" type="ORF">Cvel_27223</name>
</gene>
<dbReference type="GO" id="GO:0005666">
    <property type="term" value="C:RNA polymerase III complex"/>
    <property type="evidence" value="ECO:0007669"/>
    <property type="project" value="InterPro"/>
</dbReference>
<feature type="region of interest" description="Disordered" evidence="5">
    <location>
        <begin position="381"/>
        <end position="414"/>
    </location>
</feature>